<evidence type="ECO:0000256" key="5">
    <source>
        <dbReference type="SAM" id="MobiDB-lite"/>
    </source>
</evidence>
<dbReference type="InterPro" id="IPR019376">
    <property type="entry name" value="Myeloid_leukemia_factor"/>
</dbReference>
<feature type="region of interest" description="Disordered" evidence="5">
    <location>
        <begin position="70"/>
        <end position="98"/>
    </location>
</feature>
<protein>
    <recommendedName>
        <fullName evidence="8">Glycine-rich protein</fullName>
    </recommendedName>
</protein>
<comment type="similarity">
    <text evidence="2">Belongs to the MLF family.</text>
</comment>
<organism evidence="6 7">
    <name type="scientific">Brassica cretica</name>
    <name type="common">Mustard</name>
    <dbReference type="NCBI Taxonomy" id="69181"/>
    <lineage>
        <taxon>Eukaryota</taxon>
        <taxon>Viridiplantae</taxon>
        <taxon>Streptophyta</taxon>
        <taxon>Embryophyta</taxon>
        <taxon>Tracheophyta</taxon>
        <taxon>Spermatophyta</taxon>
        <taxon>Magnoliopsida</taxon>
        <taxon>eudicotyledons</taxon>
        <taxon>Gunneridae</taxon>
        <taxon>Pentapetalae</taxon>
        <taxon>rosids</taxon>
        <taxon>malvids</taxon>
        <taxon>Brassicales</taxon>
        <taxon>Brassicaceae</taxon>
        <taxon>Brassiceae</taxon>
        <taxon>Brassica</taxon>
    </lineage>
</organism>
<accession>A0A8S9P5C3</accession>
<comment type="caution">
    <text evidence="6">The sequence shown here is derived from an EMBL/GenBank/DDBJ whole genome shotgun (WGS) entry which is preliminary data.</text>
</comment>
<evidence type="ECO:0000256" key="3">
    <source>
        <dbReference type="ARBA" id="ARBA00022490"/>
    </source>
</evidence>
<evidence type="ECO:0000313" key="6">
    <source>
        <dbReference type="EMBL" id="KAF3512318.1"/>
    </source>
</evidence>
<evidence type="ECO:0000256" key="4">
    <source>
        <dbReference type="ARBA" id="ARBA00022553"/>
    </source>
</evidence>
<gene>
    <name evidence="6" type="ORF">F2Q69_00009384</name>
</gene>
<sequence>MQGGGGRDPFNFGGPFGGSFGAFGGGIFQSNFFGPTMDPFSAMRPPSGFIENHHQPPQMRRFHGPIIEEIESDDEKGDKEKKVRLGKHGRSSSEVETEEARALERRNRRMHNMNVNGQWQPQARSYSFQSSTVTYGGHDGNYYTSSKTTRTGSDGLTLEESKEANTATREAAHRISRGLHNKGHTVARKLNSDGRVDTTQTLHNLNEDELAAFEQSWSGNARMQLPGRSGSFGSNYREQPMLLPSTDPSPSRARAGSFRRTKAATNVRGHGRN</sequence>
<proteinExistence type="inferred from homology"/>
<reference evidence="6" key="1">
    <citation type="submission" date="2019-12" db="EMBL/GenBank/DDBJ databases">
        <title>Genome sequencing and annotation of Brassica cretica.</title>
        <authorList>
            <person name="Studholme D.J."/>
            <person name="Sarris P."/>
        </authorList>
    </citation>
    <scope>NUCLEOTIDE SEQUENCE</scope>
    <source>
        <strain evidence="6">PFS-109/04</strain>
        <tissue evidence="6">Leaf</tissue>
    </source>
</reference>
<comment type="subcellular location">
    <subcellularLocation>
        <location evidence="1">Cytoplasm</location>
    </subcellularLocation>
</comment>
<evidence type="ECO:0000313" key="7">
    <source>
        <dbReference type="Proteomes" id="UP000712600"/>
    </source>
</evidence>
<evidence type="ECO:0008006" key="8">
    <source>
        <dbReference type="Google" id="ProtNLM"/>
    </source>
</evidence>
<evidence type="ECO:0000256" key="1">
    <source>
        <dbReference type="ARBA" id="ARBA00004496"/>
    </source>
</evidence>
<dbReference type="AlphaFoldDB" id="A0A8S9P5C3"/>
<dbReference type="Pfam" id="PF10248">
    <property type="entry name" value="Mlf1IP"/>
    <property type="match status" value="1"/>
</dbReference>
<keyword evidence="4" id="KW-0597">Phosphoprotein</keyword>
<keyword evidence="3" id="KW-0963">Cytoplasm</keyword>
<dbReference type="PANTHER" id="PTHR13105">
    <property type="entry name" value="MYELOID LEUKEMIA FACTOR"/>
    <property type="match status" value="1"/>
</dbReference>
<feature type="region of interest" description="Disordered" evidence="5">
    <location>
        <begin position="221"/>
        <end position="273"/>
    </location>
</feature>
<evidence type="ECO:0000256" key="2">
    <source>
        <dbReference type="ARBA" id="ARBA00008332"/>
    </source>
</evidence>
<dbReference type="EMBL" id="QGKX02001521">
    <property type="protein sequence ID" value="KAF3512318.1"/>
    <property type="molecule type" value="Genomic_DNA"/>
</dbReference>
<dbReference type="GO" id="GO:0005737">
    <property type="term" value="C:cytoplasm"/>
    <property type="evidence" value="ECO:0007669"/>
    <property type="project" value="UniProtKB-SubCell"/>
</dbReference>
<name>A0A8S9P5C3_BRACR</name>
<dbReference type="Proteomes" id="UP000712600">
    <property type="component" value="Unassembled WGS sequence"/>
</dbReference>